<keyword evidence="1" id="KW-0732">Signal</keyword>
<dbReference type="EMBL" id="JAQIZT010000010">
    <property type="protein sequence ID" value="KAJ6983834.1"/>
    <property type="molecule type" value="Genomic_DNA"/>
</dbReference>
<reference evidence="2" key="1">
    <citation type="journal article" date="2023" name="Mol. Ecol. Resour.">
        <title>Chromosome-level genome assembly of a triploid poplar Populus alba 'Berolinensis'.</title>
        <authorList>
            <person name="Chen S."/>
            <person name="Yu Y."/>
            <person name="Wang X."/>
            <person name="Wang S."/>
            <person name="Zhang T."/>
            <person name="Zhou Y."/>
            <person name="He R."/>
            <person name="Meng N."/>
            <person name="Wang Y."/>
            <person name="Liu W."/>
            <person name="Liu Z."/>
            <person name="Liu J."/>
            <person name="Guo Q."/>
            <person name="Huang H."/>
            <person name="Sederoff R.R."/>
            <person name="Wang G."/>
            <person name="Qu G."/>
            <person name="Chen S."/>
        </authorList>
    </citation>
    <scope>NUCLEOTIDE SEQUENCE</scope>
    <source>
        <strain evidence="2">SC-2020</strain>
    </source>
</reference>
<keyword evidence="3" id="KW-1185">Reference proteome</keyword>
<sequence length="39" mass="4653">MVCAEMLWLLFQACLSPSSHSYNLFFSTVVPRNQMQYFY</sequence>
<accession>A0AAD6MEV3</accession>
<dbReference type="AlphaFoldDB" id="A0AAD6MEV3"/>
<feature type="signal peptide" evidence="1">
    <location>
        <begin position="1"/>
        <end position="21"/>
    </location>
</feature>
<name>A0AAD6MEV3_9ROSI</name>
<organism evidence="2 3">
    <name type="scientific">Populus alba x Populus x berolinensis</name>
    <dbReference type="NCBI Taxonomy" id="444605"/>
    <lineage>
        <taxon>Eukaryota</taxon>
        <taxon>Viridiplantae</taxon>
        <taxon>Streptophyta</taxon>
        <taxon>Embryophyta</taxon>
        <taxon>Tracheophyta</taxon>
        <taxon>Spermatophyta</taxon>
        <taxon>Magnoliopsida</taxon>
        <taxon>eudicotyledons</taxon>
        <taxon>Gunneridae</taxon>
        <taxon>Pentapetalae</taxon>
        <taxon>rosids</taxon>
        <taxon>fabids</taxon>
        <taxon>Malpighiales</taxon>
        <taxon>Salicaceae</taxon>
        <taxon>Saliceae</taxon>
        <taxon>Populus</taxon>
    </lineage>
</organism>
<proteinExistence type="predicted"/>
<feature type="chain" id="PRO_5042256166" evidence="1">
    <location>
        <begin position="22"/>
        <end position="39"/>
    </location>
</feature>
<dbReference type="Proteomes" id="UP001164929">
    <property type="component" value="Chromosome 10"/>
</dbReference>
<gene>
    <name evidence="2" type="ORF">NC653_026600</name>
</gene>
<protein>
    <submittedName>
        <fullName evidence="2">Uncharacterized protein</fullName>
    </submittedName>
</protein>
<evidence type="ECO:0000256" key="1">
    <source>
        <dbReference type="SAM" id="SignalP"/>
    </source>
</evidence>
<comment type="caution">
    <text evidence="2">The sequence shown here is derived from an EMBL/GenBank/DDBJ whole genome shotgun (WGS) entry which is preliminary data.</text>
</comment>
<evidence type="ECO:0000313" key="3">
    <source>
        <dbReference type="Proteomes" id="UP001164929"/>
    </source>
</evidence>
<evidence type="ECO:0000313" key="2">
    <source>
        <dbReference type="EMBL" id="KAJ6983834.1"/>
    </source>
</evidence>